<dbReference type="Proteomes" id="UP000237347">
    <property type="component" value="Unassembled WGS sequence"/>
</dbReference>
<accession>A0AAW0LT57</accession>
<name>A0AAW0LT57_QUESU</name>
<evidence type="ECO:0000313" key="1">
    <source>
        <dbReference type="EMBL" id="KAK7854853.1"/>
    </source>
</evidence>
<dbReference type="AlphaFoldDB" id="A0AAW0LT57"/>
<protein>
    <submittedName>
        <fullName evidence="1">Uncharacterized protein</fullName>
    </submittedName>
</protein>
<keyword evidence="2" id="KW-1185">Reference proteome</keyword>
<sequence>PSNLVLIIYFAEISTPRARGHCWPCNAKETGSGRDGVLFLLACFKCEISERILVSMEILE</sequence>
<evidence type="ECO:0000313" key="2">
    <source>
        <dbReference type="Proteomes" id="UP000237347"/>
    </source>
</evidence>
<gene>
    <name evidence="1" type="ORF">CFP56_030664</name>
</gene>
<feature type="non-terminal residue" evidence="1">
    <location>
        <position position="1"/>
    </location>
</feature>
<proteinExistence type="predicted"/>
<organism evidence="1 2">
    <name type="scientific">Quercus suber</name>
    <name type="common">Cork oak</name>
    <dbReference type="NCBI Taxonomy" id="58331"/>
    <lineage>
        <taxon>Eukaryota</taxon>
        <taxon>Viridiplantae</taxon>
        <taxon>Streptophyta</taxon>
        <taxon>Embryophyta</taxon>
        <taxon>Tracheophyta</taxon>
        <taxon>Spermatophyta</taxon>
        <taxon>Magnoliopsida</taxon>
        <taxon>eudicotyledons</taxon>
        <taxon>Gunneridae</taxon>
        <taxon>Pentapetalae</taxon>
        <taxon>rosids</taxon>
        <taxon>fabids</taxon>
        <taxon>Fagales</taxon>
        <taxon>Fagaceae</taxon>
        <taxon>Quercus</taxon>
    </lineage>
</organism>
<dbReference type="EMBL" id="PKMF04000051">
    <property type="protein sequence ID" value="KAK7854853.1"/>
    <property type="molecule type" value="Genomic_DNA"/>
</dbReference>
<comment type="caution">
    <text evidence="1">The sequence shown here is derived from an EMBL/GenBank/DDBJ whole genome shotgun (WGS) entry which is preliminary data.</text>
</comment>
<reference evidence="1 2" key="1">
    <citation type="journal article" date="2018" name="Sci. Data">
        <title>The draft genome sequence of cork oak.</title>
        <authorList>
            <person name="Ramos A.M."/>
            <person name="Usie A."/>
            <person name="Barbosa P."/>
            <person name="Barros P.M."/>
            <person name="Capote T."/>
            <person name="Chaves I."/>
            <person name="Simoes F."/>
            <person name="Abreu I."/>
            <person name="Carrasquinho I."/>
            <person name="Faro C."/>
            <person name="Guimaraes J.B."/>
            <person name="Mendonca D."/>
            <person name="Nobrega F."/>
            <person name="Rodrigues L."/>
            <person name="Saibo N.J.M."/>
            <person name="Varela M.C."/>
            <person name="Egas C."/>
            <person name="Matos J."/>
            <person name="Miguel C.M."/>
            <person name="Oliveira M.M."/>
            <person name="Ricardo C.P."/>
            <person name="Goncalves S."/>
        </authorList>
    </citation>
    <scope>NUCLEOTIDE SEQUENCE [LARGE SCALE GENOMIC DNA]</scope>
    <source>
        <strain evidence="2">cv. HL8</strain>
    </source>
</reference>